<dbReference type="SUPFAM" id="SSF46565">
    <property type="entry name" value="Chaperone J-domain"/>
    <property type="match status" value="1"/>
</dbReference>
<protein>
    <submittedName>
        <fullName evidence="4">Putative heat shock protein (DnaJ)</fullName>
    </submittedName>
</protein>
<dbReference type="PANTHER" id="PTHR44825">
    <property type="match status" value="1"/>
</dbReference>
<organism evidence="4 5">
    <name type="scientific">Leptospirillum ferrodiazotrophum</name>
    <dbReference type="NCBI Taxonomy" id="412449"/>
    <lineage>
        <taxon>Bacteria</taxon>
        <taxon>Pseudomonadati</taxon>
        <taxon>Nitrospirota</taxon>
        <taxon>Nitrospiria</taxon>
        <taxon>Nitrospirales</taxon>
        <taxon>Nitrospiraceae</taxon>
        <taxon>Leptospirillum</taxon>
    </lineage>
</organism>
<feature type="transmembrane region" description="Helical" evidence="2">
    <location>
        <begin position="268"/>
        <end position="286"/>
    </location>
</feature>
<keyword evidence="2" id="KW-1133">Transmembrane helix</keyword>
<keyword evidence="4" id="KW-0346">Stress response</keyword>
<dbReference type="PROSITE" id="PS50076">
    <property type="entry name" value="DNAJ_2"/>
    <property type="match status" value="1"/>
</dbReference>
<feature type="transmembrane region" description="Helical" evidence="2">
    <location>
        <begin position="298"/>
        <end position="323"/>
    </location>
</feature>
<evidence type="ECO:0000313" key="5">
    <source>
        <dbReference type="Proteomes" id="UP000009374"/>
    </source>
</evidence>
<keyword evidence="2" id="KW-0472">Membrane</keyword>
<keyword evidence="2" id="KW-0812">Transmembrane</keyword>
<feature type="compositionally biased region" description="Basic and acidic residues" evidence="1">
    <location>
        <begin position="202"/>
        <end position="218"/>
    </location>
</feature>
<dbReference type="Pfam" id="PF00226">
    <property type="entry name" value="DnaJ"/>
    <property type="match status" value="1"/>
</dbReference>
<dbReference type="PRINTS" id="PR00625">
    <property type="entry name" value="JDOMAIN"/>
</dbReference>
<feature type="compositionally biased region" description="Basic and acidic residues" evidence="1">
    <location>
        <begin position="233"/>
        <end position="242"/>
    </location>
</feature>
<accession>C6HV87</accession>
<dbReference type="InterPro" id="IPR001623">
    <property type="entry name" value="DnaJ_domain"/>
</dbReference>
<dbReference type="SMART" id="SM00271">
    <property type="entry name" value="DnaJ"/>
    <property type="match status" value="1"/>
</dbReference>
<reference evidence="4 5" key="1">
    <citation type="journal article" date="2009" name="Appl. Environ. Microbiol.">
        <title>Community genomic and proteomic analyses of chemoautotrophic iron-oxidizing "Leptospirillum rubarum" (Group II) and "Leptospirillum ferrodiazotrophum" (Group III) bacteria in acid mine drainage biofilms.</title>
        <authorList>
            <person name="Goltsman D.S."/>
            <person name="Denef V.J."/>
            <person name="Singer S.W."/>
            <person name="VerBerkmoes N.C."/>
            <person name="Lefsrud M."/>
            <person name="Mueller R.S."/>
            <person name="Dick G.J."/>
            <person name="Sun C.L."/>
            <person name="Wheeler K.E."/>
            <person name="Zemla A."/>
            <person name="Baker B.J."/>
            <person name="Hauser L."/>
            <person name="Land M."/>
            <person name="Shah M.B."/>
            <person name="Thelen M.P."/>
            <person name="Hettich R.L."/>
            <person name="Banfield J.F."/>
        </authorList>
    </citation>
    <scope>NUCLEOTIDE SEQUENCE [LARGE SCALE GENOMIC DNA]</scope>
</reference>
<sequence length="335" mass="38468">MIDHYATLGVSTNATGEEIRKAWRRAAQRFHPDATHNPTTSALFLKAKEAYEILSDPAKRAAYDKTLEAERRKQRMGTPEAYTIKDLPWIREDSLILTYVKDDGQRMVLNTPALSLYLGTVPKPIWLSVLNRLRELFDARYINIIKESDDMLVAVAQRSWVEAGKIHSLHTPWNEGFWEPDYQEKTRRRHVWTTTNVDPRVKYDESKETSRTSTEKRSTQTASGRTSTPPPPPDERFRRETIRTTPPVSRPTETISSPGEDFLNNFDIVFGMLLAIFAIKAIFPLLPSTWIESQPKLLFMGLFISLGCVFCVHVVMSLVIRFFRGLGRLLHFEKG</sequence>
<dbReference type="PANTHER" id="PTHR44825:SF1">
    <property type="entry name" value="DNAJ HOMOLOG SUBFAMILY C MEMBER 4"/>
    <property type="match status" value="1"/>
</dbReference>
<proteinExistence type="predicted"/>
<dbReference type="Proteomes" id="UP000009374">
    <property type="component" value="Unassembled WGS sequence"/>
</dbReference>
<feature type="compositionally biased region" description="Polar residues" evidence="1">
    <location>
        <begin position="243"/>
        <end position="256"/>
    </location>
</feature>
<dbReference type="InterPro" id="IPR036869">
    <property type="entry name" value="J_dom_sf"/>
</dbReference>
<dbReference type="Gene3D" id="1.10.287.110">
    <property type="entry name" value="DnaJ domain"/>
    <property type="match status" value="1"/>
</dbReference>
<feature type="domain" description="J" evidence="3">
    <location>
        <begin position="3"/>
        <end position="67"/>
    </location>
</feature>
<feature type="region of interest" description="Disordered" evidence="1">
    <location>
        <begin position="202"/>
        <end position="256"/>
    </location>
</feature>
<keyword evidence="5" id="KW-1185">Reference proteome</keyword>
<evidence type="ECO:0000259" key="3">
    <source>
        <dbReference type="PROSITE" id="PS50076"/>
    </source>
</evidence>
<evidence type="ECO:0000313" key="4">
    <source>
        <dbReference type="EMBL" id="EES53461.1"/>
    </source>
</evidence>
<dbReference type="InterPro" id="IPR052763">
    <property type="entry name" value="DnaJ_C4"/>
</dbReference>
<name>C6HV87_9BACT</name>
<evidence type="ECO:0000256" key="2">
    <source>
        <dbReference type="SAM" id="Phobius"/>
    </source>
</evidence>
<dbReference type="AlphaFoldDB" id="C6HV87"/>
<dbReference type="CDD" id="cd06257">
    <property type="entry name" value="DnaJ"/>
    <property type="match status" value="1"/>
</dbReference>
<gene>
    <name evidence="4" type="ORF">UBAL3_78920051</name>
</gene>
<evidence type="ECO:0000256" key="1">
    <source>
        <dbReference type="SAM" id="MobiDB-lite"/>
    </source>
</evidence>
<dbReference type="EMBL" id="GG693862">
    <property type="protein sequence ID" value="EES53461.1"/>
    <property type="molecule type" value="Genomic_DNA"/>
</dbReference>